<dbReference type="AlphaFoldDB" id="A0A1F5YS75"/>
<feature type="transmembrane region" description="Helical" evidence="6">
    <location>
        <begin position="50"/>
        <end position="68"/>
    </location>
</feature>
<dbReference type="InterPro" id="IPR019734">
    <property type="entry name" value="TPR_rpt"/>
</dbReference>
<dbReference type="Pfam" id="PF13181">
    <property type="entry name" value="TPR_8"/>
    <property type="match status" value="1"/>
</dbReference>
<feature type="domain" description="O-antigen ligase-related" evidence="7">
    <location>
        <begin position="214"/>
        <end position="386"/>
    </location>
</feature>
<dbReference type="STRING" id="1798371.A2W14_02075"/>
<dbReference type="InterPro" id="IPR051533">
    <property type="entry name" value="WaaL-like"/>
</dbReference>
<proteinExistence type="predicted"/>
<keyword evidence="4 6" id="KW-0472">Membrane</keyword>
<comment type="caution">
    <text evidence="8">The sequence shown here is derived from an EMBL/GenBank/DDBJ whole genome shotgun (WGS) entry which is preliminary data.</text>
</comment>
<feature type="transmembrane region" description="Helical" evidence="6">
    <location>
        <begin position="208"/>
        <end position="225"/>
    </location>
</feature>
<feature type="transmembrane region" description="Helical" evidence="6">
    <location>
        <begin position="434"/>
        <end position="451"/>
    </location>
</feature>
<evidence type="ECO:0000256" key="6">
    <source>
        <dbReference type="SAM" id="Phobius"/>
    </source>
</evidence>
<dbReference type="InterPro" id="IPR007016">
    <property type="entry name" value="O-antigen_ligase-rel_domated"/>
</dbReference>
<evidence type="ECO:0000313" key="8">
    <source>
        <dbReference type="EMBL" id="OGG02944.1"/>
    </source>
</evidence>
<feature type="transmembrane region" description="Helical" evidence="6">
    <location>
        <begin position="110"/>
        <end position="128"/>
    </location>
</feature>
<comment type="subcellular location">
    <subcellularLocation>
        <location evidence="1">Membrane</location>
        <topology evidence="1">Multi-pass membrane protein</topology>
    </subcellularLocation>
</comment>
<reference evidence="8 9" key="1">
    <citation type="journal article" date="2016" name="Nat. Commun.">
        <title>Thousands of microbial genomes shed light on interconnected biogeochemical processes in an aquifer system.</title>
        <authorList>
            <person name="Anantharaman K."/>
            <person name="Brown C.T."/>
            <person name="Hug L.A."/>
            <person name="Sharon I."/>
            <person name="Castelle C.J."/>
            <person name="Probst A.J."/>
            <person name="Thomas B.C."/>
            <person name="Singh A."/>
            <person name="Wilkins M.J."/>
            <person name="Karaoz U."/>
            <person name="Brodie E.L."/>
            <person name="Williams K.H."/>
            <person name="Hubbard S.S."/>
            <person name="Banfield J.F."/>
        </authorList>
    </citation>
    <scope>NUCLEOTIDE SEQUENCE [LARGE SCALE GENOMIC DNA]</scope>
</reference>
<feature type="repeat" description="TPR" evidence="5">
    <location>
        <begin position="615"/>
        <end position="648"/>
    </location>
</feature>
<evidence type="ECO:0000256" key="1">
    <source>
        <dbReference type="ARBA" id="ARBA00004141"/>
    </source>
</evidence>
<keyword evidence="5" id="KW-0802">TPR repeat</keyword>
<dbReference type="PROSITE" id="PS50005">
    <property type="entry name" value="TPR"/>
    <property type="match status" value="1"/>
</dbReference>
<evidence type="ECO:0000256" key="5">
    <source>
        <dbReference type="PROSITE-ProRule" id="PRU00339"/>
    </source>
</evidence>
<name>A0A1F5YS75_9BACT</name>
<dbReference type="SUPFAM" id="SSF48452">
    <property type="entry name" value="TPR-like"/>
    <property type="match status" value="1"/>
</dbReference>
<dbReference type="PANTHER" id="PTHR37422:SF23">
    <property type="entry name" value="TEICHURONIC ACID BIOSYNTHESIS PROTEIN TUAE"/>
    <property type="match status" value="1"/>
</dbReference>
<evidence type="ECO:0000256" key="4">
    <source>
        <dbReference type="ARBA" id="ARBA00023136"/>
    </source>
</evidence>
<evidence type="ECO:0000256" key="2">
    <source>
        <dbReference type="ARBA" id="ARBA00022692"/>
    </source>
</evidence>
<keyword evidence="3 6" id="KW-1133">Transmembrane helix</keyword>
<feature type="transmembrane region" description="Helical" evidence="6">
    <location>
        <begin position="20"/>
        <end position="38"/>
    </location>
</feature>
<dbReference type="EMBL" id="MFJA01000045">
    <property type="protein sequence ID" value="OGG02944.1"/>
    <property type="molecule type" value="Genomic_DNA"/>
</dbReference>
<organism evidence="8 9">
    <name type="scientific">Candidatus Gottesmanbacteria bacterium RBG_16_37_8</name>
    <dbReference type="NCBI Taxonomy" id="1798371"/>
    <lineage>
        <taxon>Bacteria</taxon>
        <taxon>Candidatus Gottesmaniibacteriota</taxon>
    </lineage>
</organism>
<dbReference type="SMART" id="SM00028">
    <property type="entry name" value="TPR"/>
    <property type="match status" value="3"/>
</dbReference>
<feature type="transmembrane region" description="Helical" evidence="6">
    <location>
        <begin position="472"/>
        <end position="494"/>
    </location>
</feature>
<feature type="transmembrane region" description="Helical" evidence="6">
    <location>
        <begin position="182"/>
        <end position="201"/>
    </location>
</feature>
<feature type="transmembrane region" description="Helical" evidence="6">
    <location>
        <begin position="371"/>
        <end position="398"/>
    </location>
</feature>
<gene>
    <name evidence="8" type="ORF">A2W14_02075</name>
</gene>
<evidence type="ECO:0000313" key="9">
    <source>
        <dbReference type="Proteomes" id="UP000176665"/>
    </source>
</evidence>
<dbReference type="Pfam" id="PF04932">
    <property type="entry name" value="Wzy_C"/>
    <property type="match status" value="1"/>
</dbReference>
<accession>A0A1F5YS75</accession>
<dbReference type="PANTHER" id="PTHR37422">
    <property type="entry name" value="TEICHURONIC ACID BIOSYNTHESIS PROTEIN TUAE"/>
    <property type="match status" value="1"/>
</dbReference>
<dbReference type="GO" id="GO:0016020">
    <property type="term" value="C:membrane"/>
    <property type="evidence" value="ECO:0007669"/>
    <property type="project" value="UniProtKB-SubCell"/>
</dbReference>
<feature type="transmembrane region" description="Helical" evidence="6">
    <location>
        <begin position="410"/>
        <end position="428"/>
    </location>
</feature>
<feature type="transmembrane region" description="Helical" evidence="6">
    <location>
        <begin position="80"/>
        <end position="98"/>
    </location>
</feature>
<feature type="transmembrane region" description="Helical" evidence="6">
    <location>
        <begin position="257"/>
        <end position="278"/>
    </location>
</feature>
<dbReference type="InterPro" id="IPR011990">
    <property type="entry name" value="TPR-like_helical_dom_sf"/>
</dbReference>
<feature type="transmembrane region" description="Helical" evidence="6">
    <location>
        <begin position="140"/>
        <end position="162"/>
    </location>
</feature>
<dbReference type="Proteomes" id="UP000176665">
    <property type="component" value="Unassembled WGS sequence"/>
</dbReference>
<sequence length="694" mass="80209">MEKYVKIQNIMRVALLDKIIEISFYLLFFLVPLILTPFNYELFEYNKMMLTYGLTVIIITAWVVKMVLNQRLILKRTPLDIPLFIFLISQAVSTFLSWDRHVSVYGYYSRFNGGLLSTISYILLFSAFTSNFPKNKIAKLIKFTSLSAFLVSIYAVLEHFGIDKNIWVQDVQNRVFSTLGQPNWLAAYLSVLIMIVLGQVLENIKKIDLVKLILSAVFFLTLLFTKSRSGFLGLTFGLIVFWSYQLYIHKKAVLKKLLLINSLFLILIFLFGCPISKINRFTLPQLIKPPDAFVEETVTKPIGSSIIDIGITESATIRNIVWQGSLEIFKNYPLFGTGVETFAYSYFKYRPVEHNMTSEWDFLYNKAHNEFLNYAATSGIFGLGSYLLIIMVFISWFIKYLLRPAASDQRLTTGLFAAWVTIPVTNFFGFSVVIIQLFYFLIPAILILLISSDSKERIKENSQLKIKLNRKIIIVSLFLLGIYLLFRLCLIWLADFYFAKGSHQSKAQEYQEAYKNIKQATLLNNNEPYYKDELAFPAIELGLYYFGENNSTKSAQFINEGVNSNQQALLISPRNVNYWKTRTRILYALTQIDENYLTPAITSLQKAKELSPTDPKIRYNLALLYDQSGDKQKAYQELEETIKLKINYRDAYLAQGVFYTRDNQKEKAKEALNFILKRINPNDEEANKLLEELP</sequence>
<feature type="transmembrane region" description="Helical" evidence="6">
    <location>
        <begin position="231"/>
        <end position="248"/>
    </location>
</feature>
<dbReference type="Gene3D" id="1.25.40.10">
    <property type="entry name" value="Tetratricopeptide repeat domain"/>
    <property type="match status" value="1"/>
</dbReference>
<evidence type="ECO:0000259" key="7">
    <source>
        <dbReference type="Pfam" id="PF04932"/>
    </source>
</evidence>
<protein>
    <recommendedName>
        <fullName evidence="7">O-antigen ligase-related domain-containing protein</fullName>
    </recommendedName>
</protein>
<evidence type="ECO:0000256" key="3">
    <source>
        <dbReference type="ARBA" id="ARBA00022989"/>
    </source>
</evidence>
<keyword evidence="2 6" id="KW-0812">Transmembrane</keyword>